<protein>
    <submittedName>
        <fullName evidence="1">Uncharacterized protein</fullName>
    </submittedName>
</protein>
<evidence type="ECO:0000313" key="1">
    <source>
        <dbReference type="EMBL" id="KAI3808305.1"/>
    </source>
</evidence>
<dbReference type="EMBL" id="CM042025">
    <property type="protein sequence ID" value="KAI3808305.1"/>
    <property type="molecule type" value="Genomic_DNA"/>
</dbReference>
<evidence type="ECO:0000313" key="2">
    <source>
        <dbReference type="Proteomes" id="UP001056120"/>
    </source>
</evidence>
<accession>A0ACB9IJY7</accession>
<sequence length="67" mass="7780">MVDGRGAYGWGLFAIFAFWLGREASPCIKVKHRRMFQMGRLYPSIDSHQSGCLYLFTLYNSGLLRCW</sequence>
<comment type="caution">
    <text evidence="1">The sequence shown here is derived from an EMBL/GenBank/DDBJ whole genome shotgun (WGS) entry which is preliminary data.</text>
</comment>
<name>A0ACB9IJY7_9ASTR</name>
<dbReference type="Proteomes" id="UP001056120">
    <property type="component" value="Linkage Group LG08"/>
</dbReference>
<organism evidence="1 2">
    <name type="scientific">Smallanthus sonchifolius</name>
    <dbReference type="NCBI Taxonomy" id="185202"/>
    <lineage>
        <taxon>Eukaryota</taxon>
        <taxon>Viridiplantae</taxon>
        <taxon>Streptophyta</taxon>
        <taxon>Embryophyta</taxon>
        <taxon>Tracheophyta</taxon>
        <taxon>Spermatophyta</taxon>
        <taxon>Magnoliopsida</taxon>
        <taxon>eudicotyledons</taxon>
        <taxon>Gunneridae</taxon>
        <taxon>Pentapetalae</taxon>
        <taxon>asterids</taxon>
        <taxon>campanulids</taxon>
        <taxon>Asterales</taxon>
        <taxon>Asteraceae</taxon>
        <taxon>Asteroideae</taxon>
        <taxon>Heliantheae alliance</taxon>
        <taxon>Millerieae</taxon>
        <taxon>Smallanthus</taxon>
    </lineage>
</organism>
<keyword evidence="2" id="KW-1185">Reference proteome</keyword>
<reference evidence="2" key="1">
    <citation type="journal article" date="2022" name="Mol. Ecol. Resour.">
        <title>The genomes of chicory, endive, great burdock and yacon provide insights into Asteraceae palaeo-polyploidization history and plant inulin production.</title>
        <authorList>
            <person name="Fan W."/>
            <person name="Wang S."/>
            <person name="Wang H."/>
            <person name="Wang A."/>
            <person name="Jiang F."/>
            <person name="Liu H."/>
            <person name="Zhao H."/>
            <person name="Xu D."/>
            <person name="Zhang Y."/>
        </authorList>
    </citation>
    <scope>NUCLEOTIDE SEQUENCE [LARGE SCALE GENOMIC DNA]</scope>
    <source>
        <strain evidence="2">cv. Yunnan</strain>
    </source>
</reference>
<proteinExistence type="predicted"/>
<gene>
    <name evidence="1" type="ORF">L1987_24254</name>
</gene>
<reference evidence="1 2" key="2">
    <citation type="journal article" date="2022" name="Mol. Ecol. Resour.">
        <title>The genomes of chicory, endive, great burdock and yacon provide insights into Asteraceae paleo-polyploidization history and plant inulin production.</title>
        <authorList>
            <person name="Fan W."/>
            <person name="Wang S."/>
            <person name="Wang H."/>
            <person name="Wang A."/>
            <person name="Jiang F."/>
            <person name="Liu H."/>
            <person name="Zhao H."/>
            <person name="Xu D."/>
            <person name="Zhang Y."/>
        </authorList>
    </citation>
    <scope>NUCLEOTIDE SEQUENCE [LARGE SCALE GENOMIC DNA]</scope>
    <source>
        <strain evidence="2">cv. Yunnan</strain>
        <tissue evidence="1">Leaves</tissue>
    </source>
</reference>